<evidence type="ECO:0000313" key="2">
    <source>
        <dbReference type="EMBL" id="KAF7374823.1"/>
    </source>
</evidence>
<proteinExistence type="predicted"/>
<gene>
    <name evidence="2" type="ORF">MSAN_00368100</name>
</gene>
<dbReference type="PANTHER" id="PTHR12840">
    <property type="entry name" value="NADH-UBIQUINONE OXIDOREDUCTASE ASHI SUBUNIT"/>
    <property type="match status" value="1"/>
</dbReference>
<keyword evidence="1" id="KW-0472">Membrane</keyword>
<dbReference type="EMBL" id="JACAZH010000002">
    <property type="protein sequence ID" value="KAF7374823.1"/>
    <property type="molecule type" value="Genomic_DNA"/>
</dbReference>
<name>A0A8H6Z957_9AGAR</name>
<dbReference type="AlphaFoldDB" id="A0A8H6Z957"/>
<dbReference type="Pfam" id="PF05821">
    <property type="entry name" value="NDUF_B8"/>
    <property type="match status" value="1"/>
</dbReference>
<dbReference type="InterPro" id="IPR008699">
    <property type="entry name" value="NDUFB8"/>
</dbReference>
<protein>
    <submittedName>
        <fullName evidence="2">Uncharacterized protein</fullName>
    </submittedName>
</protein>
<keyword evidence="3" id="KW-1185">Reference proteome</keyword>
<dbReference type="OrthoDB" id="2014058at2759"/>
<dbReference type="GO" id="GO:0005739">
    <property type="term" value="C:mitochondrion"/>
    <property type="evidence" value="ECO:0007669"/>
    <property type="project" value="InterPro"/>
</dbReference>
<sequence length="137" mass="15643">MIPLALVRRARPLLVRQYATQPPNPQYNGYPELPDVSHQYRAPLGWQDRLLRRNFGDTVHHYEEVNSMWGPDIPVIPPKQALRQFLIAAGCFVTAGLFMRAFLVPERPAIPREYPFNGLEVELGGHRANPEAENSDE</sequence>
<organism evidence="2 3">
    <name type="scientific">Mycena sanguinolenta</name>
    <dbReference type="NCBI Taxonomy" id="230812"/>
    <lineage>
        <taxon>Eukaryota</taxon>
        <taxon>Fungi</taxon>
        <taxon>Dikarya</taxon>
        <taxon>Basidiomycota</taxon>
        <taxon>Agaricomycotina</taxon>
        <taxon>Agaricomycetes</taxon>
        <taxon>Agaricomycetidae</taxon>
        <taxon>Agaricales</taxon>
        <taxon>Marasmiineae</taxon>
        <taxon>Mycenaceae</taxon>
        <taxon>Mycena</taxon>
    </lineage>
</organism>
<dbReference type="Proteomes" id="UP000623467">
    <property type="component" value="Unassembled WGS sequence"/>
</dbReference>
<dbReference type="PANTHER" id="PTHR12840:SF1">
    <property type="entry name" value="NADH DEHYDROGENASE [UBIQUINONE] 1 BETA SUBCOMPLEX SUBUNIT 8, MITOCHONDRIAL"/>
    <property type="match status" value="1"/>
</dbReference>
<evidence type="ECO:0000256" key="1">
    <source>
        <dbReference type="SAM" id="Phobius"/>
    </source>
</evidence>
<evidence type="ECO:0000313" key="3">
    <source>
        <dbReference type="Proteomes" id="UP000623467"/>
    </source>
</evidence>
<accession>A0A8H6Z957</accession>
<keyword evidence="1" id="KW-1133">Transmembrane helix</keyword>
<comment type="caution">
    <text evidence="2">The sequence shown here is derived from an EMBL/GenBank/DDBJ whole genome shotgun (WGS) entry which is preliminary data.</text>
</comment>
<feature type="transmembrane region" description="Helical" evidence="1">
    <location>
        <begin position="85"/>
        <end position="103"/>
    </location>
</feature>
<keyword evidence="1" id="KW-0812">Transmembrane</keyword>
<reference evidence="2" key="1">
    <citation type="submission" date="2020-05" db="EMBL/GenBank/DDBJ databases">
        <title>Mycena genomes resolve the evolution of fungal bioluminescence.</title>
        <authorList>
            <person name="Tsai I.J."/>
        </authorList>
    </citation>
    <scope>NUCLEOTIDE SEQUENCE</scope>
    <source>
        <strain evidence="2">160909Yilan</strain>
    </source>
</reference>